<dbReference type="PANTHER" id="PTHR30349:SF41">
    <property type="entry name" value="INTEGRASE_RECOMBINASE PROTEIN MJ0367-RELATED"/>
    <property type="match status" value="1"/>
</dbReference>
<feature type="compositionally biased region" description="Basic and acidic residues" evidence="5">
    <location>
        <begin position="265"/>
        <end position="278"/>
    </location>
</feature>
<evidence type="ECO:0000313" key="7">
    <source>
        <dbReference type="EMBL" id="CCE94912.1"/>
    </source>
</evidence>
<reference evidence="7 8" key="1">
    <citation type="journal article" date="2012" name="J. Bacteriol.">
        <title>Genome sequence of the soybean symbiont Sinorhizobium fredii HH103.</title>
        <authorList>
            <person name="Weidner S."/>
            <person name="Becker A."/>
            <person name="Bonilla I."/>
            <person name="Jaenicke S."/>
            <person name="Lloret J."/>
            <person name="Margaret I."/>
            <person name="Puhler A."/>
            <person name="Ruiz-Sainz J.E."/>
            <person name="Schneiker-Bekel S."/>
            <person name="Szczepanowski R."/>
            <person name="Vinardell J.M."/>
            <person name="Zehner S."/>
            <person name="Gottfert M."/>
        </authorList>
    </citation>
    <scope>NUCLEOTIDE SEQUENCE [LARGE SCALE GENOMIC DNA]</scope>
    <source>
        <strain evidence="7 8">HH103</strain>
    </source>
</reference>
<dbReference type="Proteomes" id="UP000007735">
    <property type="component" value="Chromosome"/>
</dbReference>
<evidence type="ECO:0000313" key="8">
    <source>
        <dbReference type="Proteomes" id="UP000007735"/>
    </source>
</evidence>
<evidence type="ECO:0000256" key="4">
    <source>
        <dbReference type="ARBA" id="ARBA00023172"/>
    </source>
</evidence>
<evidence type="ECO:0000259" key="6">
    <source>
        <dbReference type="PROSITE" id="PS51898"/>
    </source>
</evidence>
<dbReference type="PANTHER" id="PTHR30349">
    <property type="entry name" value="PHAGE INTEGRASE-RELATED"/>
    <property type="match status" value="1"/>
</dbReference>
<keyword evidence="2" id="KW-0229">DNA integration</keyword>
<evidence type="ECO:0000256" key="1">
    <source>
        <dbReference type="ARBA" id="ARBA00008857"/>
    </source>
</evidence>
<dbReference type="PROSITE" id="PS51898">
    <property type="entry name" value="TYR_RECOMBINASE"/>
    <property type="match status" value="1"/>
</dbReference>
<name>G9A111_SINF1</name>
<gene>
    <name evidence="7" type="ordered locus">SFHH103_00412</name>
</gene>
<dbReference type="RefSeq" id="WP_014327429.1">
    <property type="nucleotide sequence ID" value="NC_016812.1"/>
</dbReference>
<organism evidence="7 8">
    <name type="scientific">Sinorhizobium fredii (strain HH103)</name>
    <dbReference type="NCBI Taxonomy" id="1117943"/>
    <lineage>
        <taxon>Bacteria</taxon>
        <taxon>Pseudomonadati</taxon>
        <taxon>Pseudomonadota</taxon>
        <taxon>Alphaproteobacteria</taxon>
        <taxon>Hyphomicrobiales</taxon>
        <taxon>Rhizobiaceae</taxon>
        <taxon>Sinorhizobium/Ensifer group</taxon>
        <taxon>Sinorhizobium</taxon>
    </lineage>
</organism>
<evidence type="ECO:0000256" key="2">
    <source>
        <dbReference type="ARBA" id="ARBA00022908"/>
    </source>
</evidence>
<evidence type="ECO:0000256" key="3">
    <source>
        <dbReference type="ARBA" id="ARBA00023125"/>
    </source>
</evidence>
<dbReference type="InterPro" id="IPR046668">
    <property type="entry name" value="DUF6538"/>
</dbReference>
<accession>G9A111</accession>
<dbReference type="KEGG" id="sfh:SFHH103_00412"/>
<dbReference type="AlphaFoldDB" id="G9A111"/>
<dbReference type="InterPro" id="IPR002104">
    <property type="entry name" value="Integrase_catalytic"/>
</dbReference>
<dbReference type="GO" id="GO:0015074">
    <property type="term" value="P:DNA integration"/>
    <property type="evidence" value="ECO:0007669"/>
    <property type="project" value="UniProtKB-KW"/>
</dbReference>
<protein>
    <submittedName>
        <fullName evidence="7">Tyrosine recombinase xerC</fullName>
    </submittedName>
</protein>
<dbReference type="Gene3D" id="1.10.150.130">
    <property type="match status" value="1"/>
</dbReference>
<dbReference type="EMBL" id="HE616890">
    <property type="protein sequence ID" value="CCE94912.1"/>
    <property type="molecule type" value="Genomic_DNA"/>
</dbReference>
<keyword evidence="3" id="KW-0238">DNA-binding</keyword>
<dbReference type="InterPro" id="IPR050090">
    <property type="entry name" value="Tyrosine_recombinase_XerCD"/>
</dbReference>
<dbReference type="Gene3D" id="1.10.443.10">
    <property type="entry name" value="Intergrase catalytic core"/>
    <property type="match status" value="1"/>
</dbReference>
<keyword evidence="4" id="KW-0233">DNA recombination</keyword>
<feature type="region of interest" description="Disordered" evidence="5">
    <location>
        <begin position="257"/>
        <end position="278"/>
    </location>
</feature>
<dbReference type="eggNOG" id="COG0582">
    <property type="taxonomic scope" value="Bacteria"/>
</dbReference>
<feature type="domain" description="Tyr recombinase" evidence="6">
    <location>
        <begin position="273"/>
        <end position="461"/>
    </location>
</feature>
<comment type="similarity">
    <text evidence="1">Belongs to the 'phage' integrase family.</text>
</comment>
<dbReference type="Pfam" id="PF20172">
    <property type="entry name" value="DUF6538"/>
    <property type="match status" value="1"/>
</dbReference>
<dbReference type="InterPro" id="IPR011010">
    <property type="entry name" value="DNA_brk_join_enz"/>
</dbReference>
<dbReference type="InterPro" id="IPR010998">
    <property type="entry name" value="Integrase_recombinase_N"/>
</dbReference>
<dbReference type="PATRIC" id="fig|380.5.peg.443"/>
<dbReference type="HOGENOM" id="CLU_038358_1_1_5"/>
<dbReference type="InterPro" id="IPR013762">
    <property type="entry name" value="Integrase-like_cat_sf"/>
</dbReference>
<sequence>MPRTRAPNYLEQMNNGGWRVSVPVPRDLVKVMGKTRLKRSLDTHSHAEAAKRKHAVVAEFLQMIEAARVGRVSHTAIEGASVSASTKQDLTSLALDLRSVLQSHDEGTEQHELEKEGIYQVAEQIRGAEIDYDAGTDSPVFDPHKEAKAGDFLRIALGMETPLNEPLEVFHSQVKWNARTKSDSTRAMKALENWCHDHRVSFTVEAITRKRAGRFIGDLASSTERPLTNRTINKYLSCLSKYWKWLEVRGYIEEGTSPWSGQSLPKEEPKEDEKERPFTETEISTLLTGEPNQPYLKAVMLIGALTGARIDAIISLKRKDITDDGNIRFKAQKREKASRLVPIHPDLVETLKALTNGKEPDDDLFPECPPVPGGKAQERSMPAVKAFGYYREKRGVSEKVEGKRRGLVNFHSFRRWFITKAYQANQPEIVVQIVVGQKPQSVAAKVYLGGLTQEQLRACVEAVKLPN</sequence>
<dbReference type="Pfam" id="PF00589">
    <property type="entry name" value="Phage_integrase"/>
    <property type="match status" value="1"/>
</dbReference>
<dbReference type="GO" id="GO:0006310">
    <property type="term" value="P:DNA recombination"/>
    <property type="evidence" value="ECO:0007669"/>
    <property type="project" value="UniProtKB-KW"/>
</dbReference>
<dbReference type="GO" id="GO:0003677">
    <property type="term" value="F:DNA binding"/>
    <property type="evidence" value="ECO:0007669"/>
    <property type="project" value="UniProtKB-KW"/>
</dbReference>
<proteinExistence type="inferred from homology"/>
<evidence type="ECO:0000256" key="5">
    <source>
        <dbReference type="SAM" id="MobiDB-lite"/>
    </source>
</evidence>
<dbReference type="SUPFAM" id="SSF56349">
    <property type="entry name" value="DNA breaking-rejoining enzymes"/>
    <property type="match status" value="1"/>
</dbReference>